<dbReference type="Pfam" id="PF04321">
    <property type="entry name" value="RmlD_sub_bind"/>
    <property type="match status" value="1"/>
</dbReference>
<dbReference type="EC" id="1.1.1.133" evidence="3 6"/>
<comment type="similarity">
    <text evidence="2 6">Belongs to the dTDP-4-dehydrorhamnose reductase family.</text>
</comment>
<keyword evidence="6" id="KW-0521">NADP</keyword>
<keyword evidence="6" id="KW-0560">Oxidoreductase</keyword>
<organism evidence="8 9">
    <name type="scientific">Arenibacter palladensis</name>
    <dbReference type="NCBI Taxonomy" id="237373"/>
    <lineage>
        <taxon>Bacteria</taxon>
        <taxon>Pseudomonadati</taxon>
        <taxon>Bacteroidota</taxon>
        <taxon>Flavobacteriia</taxon>
        <taxon>Flavobacteriales</taxon>
        <taxon>Flavobacteriaceae</taxon>
        <taxon>Arenibacter</taxon>
    </lineage>
</organism>
<evidence type="ECO:0000256" key="2">
    <source>
        <dbReference type="ARBA" id="ARBA00010944"/>
    </source>
</evidence>
<evidence type="ECO:0000256" key="1">
    <source>
        <dbReference type="ARBA" id="ARBA00004781"/>
    </source>
</evidence>
<comment type="pathway">
    <text evidence="1 6">Carbohydrate biosynthesis; dTDP-L-rhamnose biosynthesis.</text>
</comment>
<dbReference type="Proteomes" id="UP000184406">
    <property type="component" value="Unassembled WGS sequence"/>
</dbReference>
<dbReference type="EMBL" id="FQUX01000004">
    <property type="protein sequence ID" value="SHF46549.1"/>
    <property type="molecule type" value="Genomic_DNA"/>
</dbReference>
<dbReference type="AlphaFoldDB" id="A0A1M5BVJ9"/>
<evidence type="ECO:0000313" key="8">
    <source>
        <dbReference type="EMBL" id="SHF46549.1"/>
    </source>
</evidence>
<protein>
    <recommendedName>
        <fullName evidence="4 6">dTDP-4-dehydrorhamnose reductase</fullName>
        <ecNumber evidence="3 6">1.1.1.133</ecNumber>
    </recommendedName>
</protein>
<evidence type="ECO:0000256" key="4">
    <source>
        <dbReference type="ARBA" id="ARBA00017099"/>
    </source>
</evidence>
<comment type="function">
    <text evidence="6">Catalyzes the reduction of dTDP-6-deoxy-L-lyxo-4-hexulose to yield dTDP-L-rhamnose.</text>
</comment>
<reference evidence="9" key="1">
    <citation type="submission" date="2016-11" db="EMBL/GenBank/DDBJ databases">
        <authorList>
            <person name="Varghese N."/>
            <person name="Submissions S."/>
        </authorList>
    </citation>
    <scope>NUCLEOTIDE SEQUENCE [LARGE SCALE GENOMIC DNA]</scope>
    <source>
        <strain evidence="9">DSM 17539</strain>
    </source>
</reference>
<gene>
    <name evidence="8" type="ORF">SAMN03080594_104248</name>
</gene>
<keyword evidence="9" id="KW-1185">Reference proteome</keyword>
<dbReference type="InterPro" id="IPR005913">
    <property type="entry name" value="dTDP_dehydrorham_reduct"/>
</dbReference>
<accession>A0A1M5BVJ9</accession>
<name>A0A1M5BVJ9_9FLAO</name>
<dbReference type="UniPathway" id="UPA00124"/>
<dbReference type="Gene3D" id="3.90.25.10">
    <property type="entry name" value="UDP-galactose 4-epimerase, domain 1"/>
    <property type="match status" value="1"/>
</dbReference>
<dbReference type="GO" id="GO:0048269">
    <property type="term" value="C:methionine adenosyltransferase complex"/>
    <property type="evidence" value="ECO:0007669"/>
    <property type="project" value="TreeGrafter"/>
</dbReference>
<evidence type="ECO:0000256" key="5">
    <source>
        <dbReference type="ARBA" id="ARBA00048200"/>
    </source>
</evidence>
<dbReference type="Gene3D" id="3.40.50.720">
    <property type="entry name" value="NAD(P)-binding Rossmann-like Domain"/>
    <property type="match status" value="1"/>
</dbReference>
<dbReference type="InterPro" id="IPR029903">
    <property type="entry name" value="RmlD-like-bd"/>
</dbReference>
<dbReference type="GO" id="GO:0008831">
    <property type="term" value="F:dTDP-4-dehydrorhamnose reductase activity"/>
    <property type="evidence" value="ECO:0007669"/>
    <property type="project" value="UniProtKB-EC"/>
</dbReference>
<dbReference type="PANTHER" id="PTHR10491:SF4">
    <property type="entry name" value="METHIONINE ADENOSYLTRANSFERASE 2 SUBUNIT BETA"/>
    <property type="match status" value="1"/>
</dbReference>
<evidence type="ECO:0000313" key="9">
    <source>
        <dbReference type="Proteomes" id="UP000184406"/>
    </source>
</evidence>
<dbReference type="GO" id="GO:0019305">
    <property type="term" value="P:dTDP-rhamnose biosynthetic process"/>
    <property type="evidence" value="ECO:0007669"/>
    <property type="project" value="UniProtKB-UniPathway"/>
</dbReference>
<proteinExistence type="inferred from homology"/>
<dbReference type="GO" id="GO:0006556">
    <property type="term" value="P:S-adenosylmethionine biosynthetic process"/>
    <property type="evidence" value="ECO:0007669"/>
    <property type="project" value="TreeGrafter"/>
</dbReference>
<sequence>MSFAKGGDRMNKILILGASGFIGNAIYKELHSYFDTYGTYYSSRRSFENNQQFFRYDLEEDDVHDILNKVKPDLIISALRGNFQAQVMAHQHMVEYIQNRDCKLYFISSANVFDAYSKYPSYENDKTLSESIYGRLKIKIENMLLRIPDSKMAILRVPMVFGINSPRIKEIKNALTNKEPIEVFPNLIINVTNDDKLTQQIHYLINHNKTGTFHLGSTDLIHHEDFIKEIVNRLGNYSPIYKRVFTTNEDRYLAVLPKSNQLPKNLLFNYQEIIDHHIFSE</sequence>
<dbReference type="SUPFAM" id="SSF51735">
    <property type="entry name" value="NAD(P)-binding Rossmann-fold domains"/>
    <property type="match status" value="1"/>
</dbReference>
<dbReference type="PANTHER" id="PTHR10491">
    <property type="entry name" value="DTDP-4-DEHYDRORHAMNOSE REDUCTASE"/>
    <property type="match status" value="1"/>
</dbReference>
<dbReference type="GO" id="GO:0048270">
    <property type="term" value="F:methionine adenosyltransferase regulator activity"/>
    <property type="evidence" value="ECO:0007669"/>
    <property type="project" value="TreeGrafter"/>
</dbReference>
<comment type="catalytic activity">
    <reaction evidence="5">
        <text>dTDP-beta-L-rhamnose + NADP(+) = dTDP-4-dehydro-beta-L-rhamnose + NADPH + H(+)</text>
        <dbReference type="Rhea" id="RHEA:21796"/>
        <dbReference type="ChEBI" id="CHEBI:15378"/>
        <dbReference type="ChEBI" id="CHEBI:57510"/>
        <dbReference type="ChEBI" id="CHEBI:57783"/>
        <dbReference type="ChEBI" id="CHEBI:58349"/>
        <dbReference type="ChEBI" id="CHEBI:62830"/>
        <dbReference type="EC" id="1.1.1.133"/>
    </reaction>
</comment>
<evidence type="ECO:0000256" key="3">
    <source>
        <dbReference type="ARBA" id="ARBA00012929"/>
    </source>
</evidence>
<evidence type="ECO:0000259" key="7">
    <source>
        <dbReference type="Pfam" id="PF04321"/>
    </source>
</evidence>
<evidence type="ECO:0000256" key="6">
    <source>
        <dbReference type="RuleBase" id="RU364082"/>
    </source>
</evidence>
<dbReference type="InterPro" id="IPR036291">
    <property type="entry name" value="NAD(P)-bd_dom_sf"/>
</dbReference>
<feature type="domain" description="RmlD-like substrate binding" evidence="7">
    <location>
        <begin position="12"/>
        <end position="247"/>
    </location>
</feature>